<feature type="compositionally biased region" description="Low complexity" evidence="2">
    <location>
        <begin position="2145"/>
        <end position="2154"/>
    </location>
</feature>
<feature type="region of interest" description="Disordered" evidence="2">
    <location>
        <begin position="2066"/>
        <end position="2102"/>
    </location>
</feature>
<feature type="coiled-coil region" evidence="1">
    <location>
        <begin position="1668"/>
        <end position="1710"/>
    </location>
</feature>
<keyword evidence="1" id="KW-0175">Coiled coil</keyword>
<feature type="compositionally biased region" description="Polar residues" evidence="2">
    <location>
        <begin position="48"/>
        <end position="59"/>
    </location>
</feature>
<feature type="compositionally biased region" description="Basic and acidic residues" evidence="2">
    <location>
        <begin position="2215"/>
        <end position="2228"/>
    </location>
</feature>
<dbReference type="EMBL" id="KE747841">
    <property type="protein sequence ID" value="RMZ73727.1"/>
    <property type="molecule type" value="Genomic_DNA"/>
</dbReference>
<feature type="region of interest" description="Disordered" evidence="2">
    <location>
        <begin position="313"/>
        <end position="352"/>
    </location>
</feature>
<dbReference type="OrthoDB" id="5423371at2759"/>
<dbReference type="Proteomes" id="UP000265663">
    <property type="component" value="Unassembled WGS sequence"/>
</dbReference>
<feature type="coiled-coil region" evidence="1">
    <location>
        <begin position="1154"/>
        <end position="1181"/>
    </location>
</feature>
<feature type="compositionally biased region" description="Low complexity" evidence="2">
    <location>
        <begin position="320"/>
        <end position="334"/>
    </location>
</feature>
<dbReference type="PROSITE" id="PS00018">
    <property type="entry name" value="EF_HAND_1"/>
    <property type="match status" value="1"/>
</dbReference>
<sequence length="2389" mass="262260">MSSSGSREVSRDRELVRHSHSFSSDRMIPMWDSADPDRAPPPLPINPGSPTLTTRPNTSAAIMKAAKALEEKARESLPASSYTTNPMPQKFTSPERSLIKGTQHKRMQSLQPGSVRDLRSYLDNRSPERPFPDNRSPERSPDRDRPSSRGGRPISRDFERDYFGGKDGTPTPAPRFEIKDTPALRPSNRAILGENTPPSATMMALQTMSIPQHLLDPPLPNATTNTARSPPRSPPVPAPASAPIHGPPPPHSFDNISSQLLSINNIVSSLQKDMSQLSRRSKDNATDLISLKEATNTRDEDIRKSLKDLLSTMSQKQKEAANAAMNADASRSSSLNLQDPHMTPTKQFNFPRMASTSPWADERIGSPNPYSVEGAASVAMLEKIIREMVTKDGQERLVASLQKLVDKATGETAKKVAELAEFVKQGSVAQPSGSAAFQPSPGALTRTLSADSRAAYASPKAADFVSEEMLKFLRKIKDSVAESGCVTMATKTLIQDLRGEVLGMGRELARKVEEAEQARATEAESVQTNTDINAIVQEGLANLKEHMDKVMRERRRQSMSSVVTRTTVDNNEVYDVVKQALAERGLDQPSAQAALDKEAIISAVREAYDGVELNPSIEVQQVGLGSDEILQCLREGLQDFNGSGAVTKEEIETMLHESLQQIKLPPPINEVHELREEILMAVRDSLEELKPALTTQPPADALSKELLEEVIRHALSEHNSAPVNIELPAEAIGDAVRAATESHNEAVMQRLQSILDDTHSGFEGMSTNQGQDTEQVLTALREGLESLRTELQGSVNQPREITQDGEMIDHIKSELDKLREDVQGYVAEGPRGDQAWSRGDMVSYLKSEFENLHEQLSTQFLPSAKSNEEILAALNAGFEEMKSQVALRAEDDTDSTDDISEAIKHEFDQLKEVVLGDTSSNKNDILEKLQAGFDGLHTLLAEKEPTSSSNDDVLASLKGEFETLRETLSGSLVQSGAATDKDGIVDAVRELLDGLHTSQETSSKDNLAVIRTELESLRESFGNALVPAGDKDKTEMVIVVKSALDEIKANLTSASLNEELLEALRGELEQLRQSDDLTRQHSRADTEEVLEALKLGLDDLQSHLDKKLETNPDRQMSATGEIIDAMNEGIEGLRADVSKIAEKPVDMSVSYEILETLKEGLNALREDIDMLKGARQEAYVEDGVAPAGNEVALAGNAENEESTSRELVEEAPQEESPPPQPTQSVDLTKMELILTQIQDKVDAMDANMQAPAAAVAATPSESVAVAGSAMKEDLVAIEELLKDVQAAVLLMQDRETSPPALDGFAKKEDTDAIETLLANTKAKIEELVLPDPATAVTKENLEDVEIVVRTTSEALEALAKKFEDEGATKADVTVIQVIADDIKVALDEMKAAKPEDEANPQATKADIDAMTLLVDDLKVKLDDMKIPDPEELASKAEIEQLTGLIHDFRDSHEKMKDTYEADILRTAGNFDARKAEATQIVEDITGVKTALDEMRDEIKTNLIEGGPIENLHASFKALEETIGASNVTADVKELMEILTREFERAHGSIEGMQNEHSEKSALYLEKHDEVKDAIVADFTERLEDKFNTLMAKYDDAQLLADELAKVMKEKSEEQEKMLESTKTTADELRLTIDTLGATIAGMNDRFEGVTTQFSTDSTTVIGKVDETLTKFEEQKLATLEKLEEQKLETIAKLEEQKLETIAKFEEQKLDDKTEHSHTRDEIKNVETIFASLQDNITEYHPKFMVALHEIEALVKAHYEHAQKSKEEADENARAWTEEAKARSEELQAHFDNLPKLLPAPPPAIELPEKYDDAPVQEKLDKLLAIEAPPNYDDGAVQEKLDKLLSIEAPPNYDDGAVHEKLDKLLGHADEAGKAIANLEKLDEIHAEVKVTAAELSDFVAKQTQFITDGNDAKEREAEELALLIERRTTQKEQLEVDLESLRAEKATQKEQLFADLQEMKAEKDRVVQELKEEKERVMAELQAEKERTMLELKEEKDSLLAAVASLQAERENLANQKVRLTGEVSSLHTALDIRREELHFMDTKADALERRILNGIMDHSRALMMTRGGSKNASKSKKRMNADAADEDSKAMPPPSTAANGLSLALKPRPAIRRPGAPANPAQRRILSLSQISGNAPTGAQAYPNTNITTNSNSGIKRSHSVKTSNYSQKGSWGSRPNAAAANKENDVLPEEDEHDTSAPLPHSIIEEDIQSETGTERRYSIGSRYDENYADGETPGYDGRSSFGGAGSEYTYASGSSYMTGSDIDHDRRTSYGAHSTQSAARGEEPIDEGSEYSEDEEDNEPTAVIEPVDVNASEVSTATADSEVDLPTQSDIVRAVDAVREEMKDSYAPPSDSGLGIDMPTAELGSNALVDADYFRRAAEEEASTVG</sequence>
<feature type="compositionally biased region" description="Acidic residues" evidence="2">
    <location>
        <begin position="2287"/>
        <end position="2302"/>
    </location>
</feature>
<feature type="compositionally biased region" description="Pro residues" evidence="2">
    <location>
        <begin position="231"/>
        <end position="251"/>
    </location>
</feature>
<feature type="compositionally biased region" description="Polar residues" evidence="2">
    <location>
        <begin position="78"/>
        <end position="95"/>
    </location>
</feature>
<organism evidence="3 4">
    <name type="scientific">Pyrenophora seminiperda CCB06</name>
    <dbReference type="NCBI Taxonomy" id="1302712"/>
    <lineage>
        <taxon>Eukaryota</taxon>
        <taxon>Fungi</taxon>
        <taxon>Dikarya</taxon>
        <taxon>Ascomycota</taxon>
        <taxon>Pezizomycotina</taxon>
        <taxon>Dothideomycetes</taxon>
        <taxon>Pleosporomycetidae</taxon>
        <taxon>Pleosporales</taxon>
        <taxon>Pleosporineae</taxon>
        <taxon>Pleosporaceae</taxon>
        <taxon>Pyrenophora</taxon>
    </lineage>
</organism>
<keyword evidence="4" id="KW-1185">Reference proteome</keyword>
<dbReference type="PANTHER" id="PTHR23159:SF31">
    <property type="entry name" value="CENTROSOME-ASSOCIATED PROTEIN CEP250 ISOFORM X1"/>
    <property type="match status" value="1"/>
</dbReference>
<evidence type="ECO:0000313" key="3">
    <source>
        <dbReference type="EMBL" id="RMZ73727.1"/>
    </source>
</evidence>
<feature type="region of interest" description="Disordered" evidence="2">
    <location>
        <begin position="2136"/>
        <end position="2330"/>
    </location>
</feature>
<feature type="region of interest" description="Disordered" evidence="2">
    <location>
        <begin position="1195"/>
        <end position="1224"/>
    </location>
</feature>
<feature type="compositionally biased region" description="Basic and acidic residues" evidence="2">
    <location>
        <begin position="8"/>
        <end position="17"/>
    </location>
</feature>
<evidence type="ECO:0000256" key="1">
    <source>
        <dbReference type="SAM" id="Coils"/>
    </source>
</evidence>
<feature type="compositionally biased region" description="Basic and acidic residues" evidence="2">
    <location>
        <begin position="154"/>
        <end position="164"/>
    </location>
</feature>
<accession>A0A3M7MGY6</accession>
<evidence type="ECO:0000256" key="2">
    <source>
        <dbReference type="SAM" id="MobiDB-lite"/>
    </source>
</evidence>
<feature type="compositionally biased region" description="Basic and acidic residues" evidence="2">
    <location>
        <begin position="116"/>
        <end position="147"/>
    </location>
</feature>
<feature type="region of interest" description="Disordered" evidence="2">
    <location>
        <begin position="213"/>
        <end position="256"/>
    </location>
</feature>
<protein>
    <submittedName>
        <fullName evidence="3">Chromosome segregation atpase family</fullName>
    </submittedName>
</protein>
<dbReference type="PANTHER" id="PTHR23159">
    <property type="entry name" value="CENTROSOMAL PROTEIN 2"/>
    <property type="match status" value="1"/>
</dbReference>
<name>A0A3M7MGY6_9PLEO</name>
<feature type="coiled-coil region" evidence="1">
    <location>
        <begin position="1758"/>
        <end position="1785"/>
    </location>
</feature>
<feature type="region of interest" description="Disordered" evidence="2">
    <location>
        <begin position="1"/>
        <end position="198"/>
    </location>
</feature>
<gene>
    <name evidence="3" type="ORF">GMOD_00009483</name>
</gene>
<feature type="compositionally biased region" description="Polar residues" evidence="2">
    <location>
        <begin position="2252"/>
        <end position="2261"/>
    </location>
</feature>
<proteinExistence type="predicted"/>
<feature type="coiled-coil region" evidence="1">
    <location>
        <begin position="1924"/>
        <end position="2023"/>
    </location>
</feature>
<evidence type="ECO:0000313" key="4">
    <source>
        <dbReference type="Proteomes" id="UP000265663"/>
    </source>
</evidence>
<reference evidence="3 4" key="1">
    <citation type="journal article" date="2014" name="PLoS ONE">
        <title>De novo Genome Assembly of the Fungal Plant Pathogen Pyrenophora semeniperda.</title>
        <authorList>
            <person name="Soliai M.M."/>
            <person name="Meyer S.E."/>
            <person name="Udall J.A."/>
            <person name="Elzinga D.E."/>
            <person name="Hermansen R.A."/>
            <person name="Bodily P.M."/>
            <person name="Hart A.A."/>
            <person name="Coleman C.E."/>
        </authorList>
    </citation>
    <scope>NUCLEOTIDE SEQUENCE [LARGE SCALE GENOMIC DNA]</scope>
    <source>
        <strain evidence="3 4">CCB06</strain>
        <tissue evidence="3">Mycelium</tissue>
    </source>
</reference>
<dbReference type="InterPro" id="IPR018247">
    <property type="entry name" value="EF_Hand_1_Ca_BS"/>
</dbReference>
<feature type="compositionally biased region" description="Polar residues" evidence="2">
    <location>
        <begin position="2162"/>
        <end position="2172"/>
    </location>
</feature>